<dbReference type="PATRIC" id="fig|1618602.3.peg.446"/>
<feature type="active site" description="Proton donor" evidence="4">
    <location>
        <position position="674"/>
    </location>
</feature>
<dbReference type="EC" id="2.5.1.7" evidence="4"/>
<feature type="domain" description="Penicillin-binding protein dimerisation" evidence="7">
    <location>
        <begin position="49"/>
        <end position="207"/>
    </location>
</feature>
<feature type="binding site" evidence="4">
    <location>
        <position position="864"/>
    </location>
    <ligand>
        <name>UDP-N-acetyl-alpha-D-glucosamine</name>
        <dbReference type="ChEBI" id="CHEBI:57705"/>
    </ligand>
</feature>
<comment type="similarity">
    <text evidence="4">Belongs to the EPSP synthase family. MurA subfamily.</text>
</comment>
<dbReference type="InterPro" id="IPR005311">
    <property type="entry name" value="PBP_dimer"/>
</dbReference>
<proteinExistence type="inferred from homology"/>
<evidence type="ECO:0000313" key="8">
    <source>
        <dbReference type="EMBL" id="KKU23050.1"/>
    </source>
</evidence>
<dbReference type="CDD" id="cd01555">
    <property type="entry name" value="UdpNAET"/>
    <property type="match status" value="1"/>
</dbReference>
<keyword evidence="2 4" id="KW-0808">Transferase</keyword>
<dbReference type="GO" id="GO:0071555">
    <property type="term" value="P:cell wall organization"/>
    <property type="evidence" value="ECO:0007669"/>
    <property type="project" value="UniProtKB-KW"/>
</dbReference>
<evidence type="ECO:0000256" key="4">
    <source>
        <dbReference type="HAMAP-Rule" id="MF_00111"/>
    </source>
</evidence>
<comment type="caution">
    <text evidence="8">The sequence shown here is derived from an EMBL/GenBank/DDBJ whole genome shotgun (WGS) entry which is preliminary data.</text>
</comment>
<dbReference type="EMBL" id="LCLV01000017">
    <property type="protein sequence ID" value="KKU23050.1"/>
    <property type="molecule type" value="Genomic_DNA"/>
</dbReference>
<feature type="binding site" evidence="4">
    <location>
        <position position="886"/>
    </location>
    <ligand>
        <name>UDP-N-acetyl-alpha-D-glucosamine</name>
        <dbReference type="ChEBI" id="CHEBI:57705"/>
    </ligand>
</feature>
<dbReference type="Pfam" id="PF03717">
    <property type="entry name" value="PBP_dimer"/>
    <property type="match status" value="1"/>
</dbReference>
<keyword evidence="3" id="KW-0472">Membrane</keyword>
<comment type="caution">
    <text evidence="4">Lacks conserved residue(s) required for the propagation of feature annotation.</text>
</comment>
<dbReference type="GO" id="GO:0008760">
    <property type="term" value="F:UDP-N-acetylglucosamine 1-carboxyvinyltransferase activity"/>
    <property type="evidence" value="ECO:0007669"/>
    <property type="project" value="UniProtKB-UniRule"/>
</dbReference>
<keyword evidence="4" id="KW-0963">Cytoplasm</keyword>
<keyword evidence="4" id="KW-0131">Cell cycle</keyword>
<dbReference type="SUPFAM" id="SSF55205">
    <property type="entry name" value="EPT/RTPC-like"/>
    <property type="match status" value="1"/>
</dbReference>
<dbReference type="GO" id="GO:0005886">
    <property type="term" value="C:plasma membrane"/>
    <property type="evidence" value="ECO:0007669"/>
    <property type="project" value="TreeGrafter"/>
</dbReference>
<sequence>MNTRLRIVTLVFLLAFLALGAKLFFWQIIKGQELAAQARAQHQSGKHLSAPRGNILAKDGTWLAARGEAFRVYAELPRLTDSAKKIAEALAPFFVPDAGDRGSLLVEIDRLEGLLAKKEVVWVALKEKVPAPVKQNIEALRFSGIGFEAQEERVYPEASSSAHLLGFVGKNEEGGDVGYFGLEGYYNLSLSGKPGFEALEKDAAGVPILLGDSSEITAIGGVDLLTHIDKTVQRSLEKRLLEGINQYGASGGTGIIMNPKTGAILAMSSYPAYDPKTYFDFGDSFFKNPAVSDSFEPGSVFKVLVMAAALDAKAVEPDTKCDICAGPLKVDKYTIETWNRQYRPDSTMVDVIVHSDNVGMTFVGSRLGAETLYDYLERFGIGGLTGIDLQGEASPRLRERGTWNIVDLATASFGQGVAVTPIQMIKAVSAIANGGRVVRPQVVDKLLGESWEEKIKPEIGERVISEETAKEITAMMVLAAKEGEAKWTHLKGFSVAGKTGTAQIPISGHYDDEKTIASFIGFAPSDKPKFIMLVTLREPQTSPWASETAATLRDKIHMVSKFIISGGKKLEGKVKVAGSKNSALALVSGALLADSPVTLTNVPEIRDIEVMTQLIEKLGGRVEKSAGSLTIDASGLSSYELDPDLSERLRASVILAAPLLVRFGKAIVTPPGGDQIGERLLDTHFSMMKEFGVTVEAKDGKFHLDWEKKKAPRVFLEEASVTATEMGLILASSVSEEIVLEDAASEPHVQDLAKMLIKMGSKIDGAGTNRIAVSGKKKLLGVEHRVVPDHIDGGTFAIAAAITGGHVEIEDCPEEDYHLFLHYLKSMGVEAECEENNRLCVKPSNLRALKRKFQTRPWPGFPTDLMSPFIVLATQTEGTVLCHDWMYEWRVFFVDDLISMGANIFIADPHRVIVTGPTKLRGEKLFCKDIRAGISIILAALVARGTSVIDNVEMVERGYETIVERFKGLGAEISREGSPNE</sequence>
<dbReference type="Proteomes" id="UP000034643">
    <property type="component" value="Unassembled WGS sequence"/>
</dbReference>
<keyword evidence="4" id="KW-0133">Cell shape</keyword>
<accession>A0A0G1RQ58</accession>
<dbReference type="GO" id="GO:0005737">
    <property type="term" value="C:cytoplasm"/>
    <property type="evidence" value="ECO:0007669"/>
    <property type="project" value="UniProtKB-SubCell"/>
</dbReference>
<feature type="domain" description="Enolpyruvate transferase" evidence="5">
    <location>
        <begin position="565"/>
        <end position="965"/>
    </location>
</feature>
<dbReference type="PANTHER" id="PTHR30627">
    <property type="entry name" value="PEPTIDOGLYCAN D,D-TRANSPEPTIDASE"/>
    <property type="match status" value="1"/>
</dbReference>
<dbReference type="Gene3D" id="3.40.710.10">
    <property type="entry name" value="DD-peptidase/beta-lactamase superfamily"/>
    <property type="match status" value="1"/>
</dbReference>
<organism evidence="8 9">
    <name type="scientific">Candidatus Woesebacteria bacterium GW2011_GWF1_46_13</name>
    <dbReference type="NCBI Taxonomy" id="1618602"/>
    <lineage>
        <taxon>Bacteria</taxon>
        <taxon>Candidatus Woeseibacteriota</taxon>
    </lineage>
</organism>
<dbReference type="NCBIfam" id="TIGR01072">
    <property type="entry name" value="murA"/>
    <property type="match status" value="1"/>
</dbReference>
<dbReference type="Pfam" id="PF00905">
    <property type="entry name" value="Transpeptidase"/>
    <property type="match status" value="1"/>
</dbReference>
<dbReference type="InterPro" id="IPR050515">
    <property type="entry name" value="Beta-lactam/transpept"/>
</dbReference>
<dbReference type="GO" id="GO:0019277">
    <property type="term" value="P:UDP-N-acetylgalactosamine biosynthetic process"/>
    <property type="evidence" value="ECO:0007669"/>
    <property type="project" value="InterPro"/>
</dbReference>
<dbReference type="UniPathway" id="UPA00219"/>
<dbReference type="Pfam" id="PF00275">
    <property type="entry name" value="EPSP_synthase"/>
    <property type="match status" value="1"/>
</dbReference>
<dbReference type="Gene3D" id="3.65.10.10">
    <property type="entry name" value="Enolpyruvate transferase domain"/>
    <property type="match status" value="2"/>
</dbReference>
<evidence type="ECO:0000259" key="5">
    <source>
        <dbReference type="Pfam" id="PF00275"/>
    </source>
</evidence>
<evidence type="ECO:0000256" key="2">
    <source>
        <dbReference type="ARBA" id="ARBA00022679"/>
    </source>
</evidence>
<feature type="binding site" evidence="4">
    <location>
        <position position="650"/>
    </location>
    <ligand>
        <name>UDP-N-acetyl-alpha-D-glucosamine</name>
        <dbReference type="ChEBI" id="CHEBI:57705"/>
    </ligand>
</feature>
<dbReference type="AlphaFoldDB" id="A0A0G1RQ58"/>
<dbReference type="GO" id="GO:0051301">
    <property type="term" value="P:cell division"/>
    <property type="evidence" value="ECO:0007669"/>
    <property type="project" value="UniProtKB-KW"/>
</dbReference>
<dbReference type="Gene3D" id="3.90.1310.10">
    <property type="entry name" value="Penicillin-binding protein 2a (Domain 2)"/>
    <property type="match status" value="1"/>
</dbReference>
<evidence type="ECO:0000256" key="3">
    <source>
        <dbReference type="ARBA" id="ARBA00023136"/>
    </source>
</evidence>
<dbReference type="InterPro" id="IPR036138">
    <property type="entry name" value="PBP_dimer_sf"/>
</dbReference>
<comment type="subcellular location">
    <subcellularLocation>
        <location evidence="4">Cytoplasm</location>
    </subcellularLocation>
    <subcellularLocation>
        <location evidence="1">Membrane</location>
    </subcellularLocation>
</comment>
<dbReference type="GO" id="GO:0009252">
    <property type="term" value="P:peptidoglycan biosynthetic process"/>
    <property type="evidence" value="ECO:0007669"/>
    <property type="project" value="UniProtKB-UniRule"/>
</dbReference>
<evidence type="ECO:0000259" key="6">
    <source>
        <dbReference type="Pfam" id="PF00905"/>
    </source>
</evidence>
<dbReference type="InterPro" id="IPR005750">
    <property type="entry name" value="UDP_GlcNAc_COvinyl_MurA"/>
</dbReference>
<comment type="pathway">
    <text evidence="4">Cell wall biogenesis; peptidoglycan biosynthesis.</text>
</comment>
<name>A0A0G1RQ58_9BACT</name>
<feature type="binding site" evidence="4">
    <location>
        <begin position="580"/>
        <end position="581"/>
    </location>
    <ligand>
        <name>phosphoenolpyruvate</name>
        <dbReference type="ChEBI" id="CHEBI:58702"/>
    </ligand>
</feature>
<dbReference type="InterPro" id="IPR001986">
    <property type="entry name" value="Enolpyruvate_Tfrase_dom"/>
</dbReference>
<dbReference type="NCBIfam" id="NF006873">
    <property type="entry name" value="PRK09369.1"/>
    <property type="match status" value="1"/>
</dbReference>
<protein>
    <recommendedName>
        <fullName evidence="4">UDP-N-acetylglucosamine 1-carboxyvinyltransferase</fullName>
        <ecNumber evidence="4">2.5.1.7</ecNumber>
    </recommendedName>
    <alternativeName>
        <fullName evidence="4">Enoylpyruvate transferase</fullName>
    </alternativeName>
    <alternativeName>
        <fullName evidence="4">UDP-N-acetylglucosamine enolpyruvyl transferase</fullName>
        <shortName evidence="4">EPT</shortName>
    </alternativeName>
</protein>
<dbReference type="InterPro" id="IPR036968">
    <property type="entry name" value="Enolpyruvate_Tfrase_sf"/>
</dbReference>
<dbReference type="InterPro" id="IPR001460">
    <property type="entry name" value="PCN-bd_Tpept"/>
</dbReference>
<keyword evidence="4" id="KW-0132">Cell division</keyword>
<evidence type="ECO:0000313" key="9">
    <source>
        <dbReference type="Proteomes" id="UP000034643"/>
    </source>
</evidence>
<dbReference type="SUPFAM" id="SSF56601">
    <property type="entry name" value="beta-lactamase/transpeptidase-like"/>
    <property type="match status" value="1"/>
</dbReference>
<dbReference type="PANTHER" id="PTHR30627:SF1">
    <property type="entry name" value="PEPTIDOGLYCAN D,D-TRANSPEPTIDASE FTSI"/>
    <property type="match status" value="1"/>
</dbReference>
<keyword evidence="4" id="KW-0573">Peptidoglycan synthesis</keyword>
<feature type="domain" description="Penicillin-binding protein transpeptidase" evidence="6">
    <location>
        <begin position="252"/>
        <end position="551"/>
    </location>
</feature>
<gene>
    <name evidence="4" type="primary">murA</name>
    <name evidence="8" type="ORF">UX34_C0017G0013</name>
</gene>
<dbReference type="GO" id="GO:0008360">
    <property type="term" value="P:regulation of cell shape"/>
    <property type="evidence" value="ECO:0007669"/>
    <property type="project" value="UniProtKB-KW"/>
</dbReference>
<evidence type="ECO:0000256" key="1">
    <source>
        <dbReference type="ARBA" id="ARBA00004370"/>
    </source>
</evidence>
<dbReference type="Gene3D" id="3.30.450.330">
    <property type="match status" value="1"/>
</dbReference>
<dbReference type="SUPFAM" id="SSF56519">
    <property type="entry name" value="Penicillin binding protein dimerisation domain"/>
    <property type="match status" value="1"/>
</dbReference>
<evidence type="ECO:0000259" key="7">
    <source>
        <dbReference type="Pfam" id="PF03717"/>
    </source>
</evidence>
<comment type="function">
    <text evidence="4">Cell wall formation. Adds enolpyruvyl to UDP-N-acetylglucosamine.</text>
</comment>
<dbReference type="InterPro" id="IPR013792">
    <property type="entry name" value="RNA3'P_cycl/enolpyr_Trfase_a/b"/>
</dbReference>
<comment type="catalytic activity">
    <reaction evidence="4">
        <text>phosphoenolpyruvate + UDP-N-acetyl-alpha-D-glucosamine = UDP-N-acetyl-3-O-(1-carboxyvinyl)-alpha-D-glucosamine + phosphate</text>
        <dbReference type="Rhea" id="RHEA:18681"/>
        <dbReference type="ChEBI" id="CHEBI:43474"/>
        <dbReference type="ChEBI" id="CHEBI:57705"/>
        <dbReference type="ChEBI" id="CHEBI:58702"/>
        <dbReference type="ChEBI" id="CHEBI:68483"/>
        <dbReference type="EC" id="2.5.1.7"/>
    </reaction>
</comment>
<keyword evidence="4" id="KW-0961">Cell wall biogenesis/degradation</keyword>
<dbReference type="HAMAP" id="MF_00111">
    <property type="entry name" value="MurA"/>
    <property type="match status" value="1"/>
</dbReference>
<dbReference type="InterPro" id="IPR012338">
    <property type="entry name" value="Beta-lactam/transpept-like"/>
</dbReference>
<reference evidence="8 9" key="1">
    <citation type="journal article" date="2015" name="Nature">
        <title>rRNA introns, odd ribosomes, and small enigmatic genomes across a large radiation of phyla.</title>
        <authorList>
            <person name="Brown C.T."/>
            <person name="Hug L.A."/>
            <person name="Thomas B.C."/>
            <person name="Sharon I."/>
            <person name="Castelle C.J."/>
            <person name="Singh A."/>
            <person name="Wilkins M.J."/>
            <person name="Williams K.H."/>
            <person name="Banfield J.F."/>
        </authorList>
    </citation>
    <scope>NUCLEOTIDE SEQUENCE [LARGE SCALE GENOMIC DNA]</scope>
</reference>
<dbReference type="GO" id="GO:0008658">
    <property type="term" value="F:penicillin binding"/>
    <property type="evidence" value="ECO:0007669"/>
    <property type="project" value="InterPro"/>
</dbReference>